<dbReference type="PANTHER" id="PTHR28254">
    <property type="entry name" value="CYTOCHROME B-C1 COMPLEX SUBUNIT 10"/>
    <property type="match status" value="1"/>
</dbReference>
<name>A0A4S2N0G9_9PEZI</name>
<dbReference type="STRING" id="341454.A0A4S2N0G9"/>
<dbReference type="OrthoDB" id="2391627at2759"/>
<dbReference type="Pfam" id="PF09796">
    <property type="entry name" value="QCR10"/>
    <property type="match status" value="1"/>
</dbReference>
<organism evidence="2 3">
    <name type="scientific">Ascodesmis nigricans</name>
    <dbReference type="NCBI Taxonomy" id="341454"/>
    <lineage>
        <taxon>Eukaryota</taxon>
        <taxon>Fungi</taxon>
        <taxon>Dikarya</taxon>
        <taxon>Ascomycota</taxon>
        <taxon>Pezizomycotina</taxon>
        <taxon>Pezizomycetes</taxon>
        <taxon>Pezizales</taxon>
        <taxon>Ascodesmidaceae</taxon>
        <taxon>Ascodesmis</taxon>
    </lineage>
</organism>
<dbReference type="GO" id="GO:0006122">
    <property type="term" value="P:mitochondrial electron transport, ubiquinol to cytochrome c"/>
    <property type="evidence" value="ECO:0007669"/>
    <property type="project" value="InterPro"/>
</dbReference>
<sequence>MVGYKSQFGPKLRPSPHVAGIPLTALRSPAVAAGAFGGVALLAVLFIGEGIPRVQRDVLQNIPVIGSYWDPERRKIPASDNPF</sequence>
<keyword evidence="1" id="KW-0472">Membrane</keyword>
<evidence type="ECO:0000256" key="1">
    <source>
        <dbReference type="SAM" id="Phobius"/>
    </source>
</evidence>
<proteinExistence type="predicted"/>
<dbReference type="AlphaFoldDB" id="A0A4S2N0G9"/>
<keyword evidence="1" id="KW-1133">Transmembrane helix</keyword>
<accession>A0A4S2N0G9</accession>
<dbReference type="InterPro" id="IPR019182">
    <property type="entry name" value="Cytochrome_b-c1_su10_fun"/>
</dbReference>
<dbReference type="GO" id="GO:0005739">
    <property type="term" value="C:mitochondrion"/>
    <property type="evidence" value="ECO:0007669"/>
    <property type="project" value="GOC"/>
</dbReference>
<dbReference type="EMBL" id="ML220115">
    <property type="protein sequence ID" value="TGZ82530.1"/>
    <property type="molecule type" value="Genomic_DNA"/>
</dbReference>
<protein>
    <submittedName>
        <fullName evidence="2">Uncharacterized protein</fullName>
    </submittedName>
</protein>
<dbReference type="Proteomes" id="UP000298138">
    <property type="component" value="Unassembled WGS sequence"/>
</dbReference>
<keyword evidence="3" id="KW-1185">Reference proteome</keyword>
<gene>
    <name evidence="2" type="ORF">EX30DRAFT_339819</name>
</gene>
<evidence type="ECO:0000313" key="3">
    <source>
        <dbReference type="Proteomes" id="UP000298138"/>
    </source>
</evidence>
<reference evidence="2 3" key="1">
    <citation type="submission" date="2019-04" db="EMBL/GenBank/DDBJ databases">
        <title>Comparative genomics and transcriptomics to analyze fruiting body development in filamentous ascomycetes.</title>
        <authorList>
            <consortium name="DOE Joint Genome Institute"/>
            <person name="Lutkenhaus R."/>
            <person name="Traeger S."/>
            <person name="Breuer J."/>
            <person name="Kuo A."/>
            <person name="Lipzen A."/>
            <person name="Pangilinan J."/>
            <person name="Dilworth D."/>
            <person name="Sandor L."/>
            <person name="Poggeler S."/>
            <person name="Barry K."/>
            <person name="Grigoriev I.V."/>
            <person name="Nowrousian M."/>
        </authorList>
    </citation>
    <scope>NUCLEOTIDE SEQUENCE [LARGE SCALE GENOMIC DNA]</scope>
    <source>
        <strain evidence="2 3">CBS 389.68</strain>
    </source>
</reference>
<dbReference type="InParanoid" id="A0A4S2N0G9"/>
<evidence type="ECO:0000313" key="2">
    <source>
        <dbReference type="EMBL" id="TGZ82530.1"/>
    </source>
</evidence>
<feature type="transmembrane region" description="Helical" evidence="1">
    <location>
        <begin position="30"/>
        <end position="48"/>
    </location>
</feature>
<keyword evidence="1" id="KW-0812">Transmembrane</keyword>
<dbReference type="PANTHER" id="PTHR28254:SF1">
    <property type="entry name" value="CYTOCHROME B-C1 COMPLEX SUBUNIT 10, MITOCHONDRIAL"/>
    <property type="match status" value="1"/>
</dbReference>